<feature type="non-terminal residue" evidence="2">
    <location>
        <position position="1"/>
    </location>
</feature>
<evidence type="ECO:0000313" key="2">
    <source>
        <dbReference type="EMBL" id="KAB7506586.1"/>
    </source>
</evidence>
<evidence type="ECO:0000313" key="3">
    <source>
        <dbReference type="Proteomes" id="UP000326759"/>
    </source>
</evidence>
<sequence>VGLMRNGRLLEEASPQVLLDYYKFSSLESLFLKLCLEDGNTENKQSQNENDESSPDDTSQKALEINSVQNIRSLKPLCSEEKFEKFYV</sequence>
<dbReference type="Proteomes" id="UP000326759">
    <property type="component" value="Unassembled WGS sequence"/>
</dbReference>
<accession>A0A5N5TKB6</accession>
<proteinExistence type="predicted"/>
<feature type="non-terminal residue" evidence="2">
    <location>
        <position position="88"/>
    </location>
</feature>
<evidence type="ECO:0000256" key="1">
    <source>
        <dbReference type="SAM" id="MobiDB-lite"/>
    </source>
</evidence>
<feature type="region of interest" description="Disordered" evidence="1">
    <location>
        <begin position="41"/>
        <end position="62"/>
    </location>
</feature>
<keyword evidence="3" id="KW-1185">Reference proteome</keyword>
<comment type="caution">
    <text evidence="2">The sequence shown here is derived from an EMBL/GenBank/DDBJ whole genome shotgun (WGS) entry which is preliminary data.</text>
</comment>
<name>A0A5N5TKB6_9CRUS</name>
<dbReference type="AlphaFoldDB" id="A0A5N5TKB6"/>
<reference evidence="2 3" key="1">
    <citation type="journal article" date="2019" name="PLoS Biol.">
        <title>Sex chromosomes control vertical transmission of feminizing Wolbachia symbionts in an isopod.</title>
        <authorList>
            <person name="Becking T."/>
            <person name="Chebbi M.A."/>
            <person name="Giraud I."/>
            <person name="Moumen B."/>
            <person name="Laverre T."/>
            <person name="Caubet Y."/>
            <person name="Peccoud J."/>
            <person name="Gilbert C."/>
            <person name="Cordaux R."/>
        </authorList>
    </citation>
    <scope>NUCLEOTIDE SEQUENCE [LARGE SCALE GENOMIC DNA]</scope>
    <source>
        <strain evidence="2">ANa2</strain>
        <tissue evidence="2">Whole body excluding digestive tract and cuticle</tissue>
    </source>
</reference>
<dbReference type="EMBL" id="SEYY01000737">
    <property type="protein sequence ID" value="KAB7506586.1"/>
    <property type="molecule type" value="Genomic_DNA"/>
</dbReference>
<organism evidence="2 3">
    <name type="scientific">Armadillidium nasatum</name>
    <dbReference type="NCBI Taxonomy" id="96803"/>
    <lineage>
        <taxon>Eukaryota</taxon>
        <taxon>Metazoa</taxon>
        <taxon>Ecdysozoa</taxon>
        <taxon>Arthropoda</taxon>
        <taxon>Crustacea</taxon>
        <taxon>Multicrustacea</taxon>
        <taxon>Malacostraca</taxon>
        <taxon>Eumalacostraca</taxon>
        <taxon>Peracarida</taxon>
        <taxon>Isopoda</taxon>
        <taxon>Oniscidea</taxon>
        <taxon>Crinocheta</taxon>
        <taxon>Armadillidiidae</taxon>
        <taxon>Armadillidium</taxon>
    </lineage>
</organism>
<protein>
    <submittedName>
        <fullName evidence="2">Uncharacterized protein</fullName>
    </submittedName>
</protein>
<gene>
    <name evidence="2" type="ORF">Anas_04562</name>
</gene>